<reference evidence="2 3" key="1">
    <citation type="submission" date="2020-04" db="EMBL/GenBank/DDBJ databases">
        <title>Massilia sp. nov., a cold adapted bacteria isolated from Arctic soil.</title>
        <authorList>
            <person name="Son J."/>
            <person name="Ka J.-O."/>
        </authorList>
    </citation>
    <scope>NUCLEOTIDE SEQUENCE [LARGE SCALE GENOMIC DNA]</scope>
    <source>
        <strain evidence="2 3">ML15P13</strain>
    </source>
</reference>
<dbReference type="InterPro" id="IPR036061">
    <property type="entry name" value="CheW-like_dom_sf"/>
</dbReference>
<dbReference type="SUPFAM" id="SSF50341">
    <property type="entry name" value="CheW-like"/>
    <property type="match status" value="1"/>
</dbReference>
<dbReference type="InterPro" id="IPR039315">
    <property type="entry name" value="CheW"/>
</dbReference>
<dbReference type="Pfam" id="PF01584">
    <property type="entry name" value="CheW"/>
    <property type="match status" value="1"/>
</dbReference>
<evidence type="ECO:0000259" key="1">
    <source>
        <dbReference type="PROSITE" id="PS50851"/>
    </source>
</evidence>
<dbReference type="AlphaFoldDB" id="A0A7Y2JXJ5"/>
<comment type="caution">
    <text evidence="2">The sequence shown here is derived from an EMBL/GenBank/DDBJ whole genome shotgun (WGS) entry which is preliminary data.</text>
</comment>
<dbReference type="GO" id="GO:0007165">
    <property type="term" value="P:signal transduction"/>
    <property type="evidence" value="ECO:0007669"/>
    <property type="project" value="InterPro"/>
</dbReference>
<proteinExistence type="predicted"/>
<protein>
    <submittedName>
        <fullName evidence="2">Chemotaxis protein CheW</fullName>
    </submittedName>
</protein>
<dbReference type="PROSITE" id="PS50851">
    <property type="entry name" value="CHEW"/>
    <property type="match status" value="1"/>
</dbReference>
<accession>A0A7Y2JXJ5</accession>
<dbReference type="Proteomes" id="UP000533905">
    <property type="component" value="Unassembled WGS sequence"/>
</dbReference>
<dbReference type="EMBL" id="JABAIV010000001">
    <property type="protein sequence ID" value="NNG22390.1"/>
    <property type="molecule type" value="Genomic_DNA"/>
</dbReference>
<dbReference type="Gene3D" id="2.30.30.40">
    <property type="entry name" value="SH3 Domains"/>
    <property type="match status" value="1"/>
</dbReference>
<name>A0A7Y2JXJ5_9BURK</name>
<evidence type="ECO:0000313" key="2">
    <source>
        <dbReference type="EMBL" id="NNG22390.1"/>
    </source>
</evidence>
<dbReference type="SMART" id="SM00260">
    <property type="entry name" value="CheW"/>
    <property type="match status" value="1"/>
</dbReference>
<organism evidence="2 3">
    <name type="scientific">Telluria aromaticivorans</name>
    <dbReference type="NCBI Taxonomy" id="2725995"/>
    <lineage>
        <taxon>Bacteria</taxon>
        <taxon>Pseudomonadati</taxon>
        <taxon>Pseudomonadota</taxon>
        <taxon>Betaproteobacteria</taxon>
        <taxon>Burkholderiales</taxon>
        <taxon>Oxalobacteraceae</taxon>
        <taxon>Telluria group</taxon>
        <taxon>Telluria</taxon>
    </lineage>
</organism>
<dbReference type="GO" id="GO:0006935">
    <property type="term" value="P:chemotaxis"/>
    <property type="evidence" value="ECO:0007669"/>
    <property type="project" value="InterPro"/>
</dbReference>
<feature type="domain" description="CheW-like" evidence="1">
    <location>
        <begin position="1"/>
        <end position="141"/>
    </location>
</feature>
<evidence type="ECO:0000313" key="3">
    <source>
        <dbReference type="Proteomes" id="UP000533905"/>
    </source>
</evidence>
<dbReference type="GO" id="GO:0005829">
    <property type="term" value="C:cytosol"/>
    <property type="evidence" value="ECO:0007669"/>
    <property type="project" value="TreeGrafter"/>
</dbReference>
<keyword evidence="3" id="KW-1185">Reference proteome</keyword>
<dbReference type="InterPro" id="IPR002545">
    <property type="entry name" value="CheW-lke_dom"/>
</dbReference>
<dbReference type="Gene3D" id="2.40.50.180">
    <property type="entry name" value="CheA-289, Domain 4"/>
    <property type="match status" value="1"/>
</dbReference>
<gene>
    <name evidence="2" type="ORF">HGB41_05170</name>
</gene>
<dbReference type="RefSeq" id="WP_171081704.1">
    <property type="nucleotide sequence ID" value="NZ_JABAIV010000001.1"/>
</dbReference>
<sequence>MKVLVFHIGAQRYGLHLAGIRQVLPAAALRELPLAPPCVAGLLDLHGAPVPVIDLDRLAGIAPSPPHYDTRIVVADYSLGDGSLRALGLLATRVEGVQQIAPGLLLDAGVRGAPFLGQVASSDGAMLQLVEVDQLLSPEVRVLLFPEGRA</sequence>
<dbReference type="PANTHER" id="PTHR22617:SF43">
    <property type="entry name" value="PROTEIN PILI"/>
    <property type="match status" value="1"/>
</dbReference>
<dbReference type="PANTHER" id="PTHR22617">
    <property type="entry name" value="CHEMOTAXIS SENSOR HISTIDINE KINASE-RELATED"/>
    <property type="match status" value="1"/>
</dbReference>